<comment type="caution">
    <text evidence="2">The sequence shown here is derived from an EMBL/GenBank/DDBJ whole genome shotgun (WGS) entry which is preliminary data.</text>
</comment>
<name>A0ABP7TLQ4_9ACTN</name>
<sequence length="150" mass="16189">MGPAYATRSFQLLKEEVTRTRVTLVCDAEDVRSVIGGGEDPGYVHRYARNRVETASGELAGVTFQTDPVDHLGTLLSLALVDSEWAAPGTEVSVVWGRHPGPSTPGRALRAGHSGPGTPADADLGFPRVRATVQPAPYDDHARRRYRRNA</sequence>
<proteinExistence type="predicted"/>
<dbReference type="RefSeq" id="WP_345571113.1">
    <property type="nucleotide sequence ID" value="NZ_BAAAZX010000043.1"/>
</dbReference>
<keyword evidence="3" id="KW-1185">Reference proteome</keyword>
<protein>
    <submittedName>
        <fullName evidence="2">Uncharacterized protein</fullName>
    </submittedName>
</protein>
<dbReference type="EMBL" id="BAAAZX010000043">
    <property type="protein sequence ID" value="GAA4027931.1"/>
    <property type="molecule type" value="Genomic_DNA"/>
</dbReference>
<accession>A0ABP7TLQ4</accession>
<evidence type="ECO:0000313" key="3">
    <source>
        <dbReference type="Proteomes" id="UP001500456"/>
    </source>
</evidence>
<evidence type="ECO:0000313" key="2">
    <source>
        <dbReference type="EMBL" id="GAA4027931.1"/>
    </source>
</evidence>
<organism evidence="2 3">
    <name type="scientific">Streptomyces plumbiresistens</name>
    <dbReference type="NCBI Taxonomy" id="511811"/>
    <lineage>
        <taxon>Bacteria</taxon>
        <taxon>Bacillati</taxon>
        <taxon>Actinomycetota</taxon>
        <taxon>Actinomycetes</taxon>
        <taxon>Kitasatosporales</taxon>
        <taxon>Streptomycetaceae</taxon>
        <taxon>Streptomyces</taxon>
    </lineage>
</organism>
<dbReference type="Proteomes" id="UP001500456">
    <property type="component" value="Unassembled WGS sequence"/>
</dbReference>
<reference evidence="3" key="1">
    <citation type="journal article" date="2019" name="Int. J. Syst. Evol. Microbiol.">
        <title>The Global Catalogue of Microorganisms (GCM) 10K type strain sequencing project: providing services to taxonomists for standard genome sequencing and annotation.</title>
        <authorList>
            <consortium name="The Broad Institute Genomics Platform"/>
            <consortium name="The Broad Institute Genome Sequencing Center for Infectious Disease"/>
            <person name="Wu L."/>
            <person name="Ma J."/>
        </authorList>
    </citation>
    <scope>NUCLEOTIDE SEQUENCE [LARGE SCALE GENOMIC DNA]</scope>
    <source>
        <strain evidence="3">JCM 16924</strain>
    </source>
</reference>
<gene>
    <name evidence="2" type="ORF">GCM10022232_87220</name>
</gene>
<feature type="region of interest" description="Disordered" evidence="1">
    <location>
        <begin position="96"/>
        <end position="126"/>
    </location>
</feature>
<evidence type="ECO:0000256" key="1">
    <source>
        <dbReference type="SAM" id="MobiDB-lite"/>
    </source>
</evidence>